<feature type="domain" description="RNA polymerase sigma-70 region 2" evidence="6">
    <location>
        <begin position="8"/>
        <end position="72"/>
    </location>
</feature>
<dbReference type="PANTHER" id="PTHR43133:SF50">
    <property type="entry name" value="ECF RNA POLYMERASE SIGMA FACTOR SIGM"/>
    <property type="match status" value="1"/>
</dbReference>
<dbReference type="EMBL" id="JBHLTC010000011">
    <property type="protein sequence ID" value="MFC0624365.1"/>
    <property type="molecule type" value="Genomic_DNA"/>
</dbReference>
<comment type="caution">
    <text evidence="8">The sequence shown here is derived from an EMBL/GenBank/DDBJ whole genome shotgun (WGS) entry which is preliminary data.</text>
</comment>
<keyword evidence="3" id="KW-0731">Sigma factor</keyword>
<evidence type="ECO:0000256" key="2">
    <source>
        <dbReference type="ARBA" id="ARBA00023015"/>
    </source>
</evidence>
<dbReference type="PANTHER" id="PTHR43133">
    <property type="entry name" value="RNA POLYMERASE ECF-TYPE SIGMA FACTO"/>
    <property type="match status" value="1"/>
</dbReference>
<protein>
    <submittedName>
        <fullName evidence="8">SigE family RNA polymerase sigma factor</fullName>
    </submittedName>
</protein>
<evidence type="ECO:0000313" key="9">
    <source>
        <dbReference type="Proteomes" id="UP001589890"/>
    </source>
</evidence>
<dbReference type="SUPFAM" id="SSF88659">
    <property type="entry name" value="Sigma3 and sigma4 domains of RNA polymerase sigma factors"/>
    <property type="match status" value="1"/>
</dbReference>
<reference evidence="8 9" key="1">
    <citation type="submission" date="2024-09" db="EMBL/GenBank/DDBJ databases">
        <authorList>
            <person name="Sun Q."/>
            <person name="Mori K."/>
        </authorList>
    </citation>
    <scope>NUCLEOTIDE SEQUENCE [LARGE SCALE GENOMIC DNA]</scope>
    <source>
        <strain evidence="8 9">CGMCC 1.15906</strain>
    </source>
</reference>
<keyword evidence="2" id="KW-0805">Transcription regulation</keyword>
<name>A0ABV6QIA9_9ACTN</name>
<dbReference type="Gene3D" id="1.10.10.10">
    <property type="entry name" value="Winged helix-like DNA-binding domain superfamily/Winged helix DNA-binding domain"/>
    <property type="match status" value="1"/>
</dbReference>
<dbReference type="Pfam" id="PF04542">
    <property type="entry name" value="Sigma70_r2"/>
    <property type="match status" value="1"/>
</dbReference>
<keyword evidence="9" id="KW-1185">Reference proteome</keyword>
<evidence type="ECO:0000256" key="4">
    <source>
        <dbReference type="ARBA" id="ARBA00023125"/>
    </source>
</evidence>
<evidence type="ECO:0000256" key="3">
    <source>
        <dbReference type="ARBA" id="ARBA00023082"/>
    </source>
</evidence>
<evidence type="ECO:0000259" key="7">
    <source>
        <dbReference type="Pfam" id="PF08281"/>
    </source>
</evidence>
<evidence type="ECO:0000313" key="8">
    <source>
        <dbReference type="EMBL" id="MFC0624365.1"/>
    </source>
</evidence>
<dbReference type="InterPro" id="IPR013249">
    <property type="entry name" value="RNA_pol_sigma70_r4_t2"/>
</dbReference>
<proteinExistence type="inferred from homology"/>
<dbReference type="InterPro" id="IPR007627">
    <property type="entry name" value="RNA_pol_sigma70_r2"/>
</dbReference>
<feature type="domain" description="RNA polymerase sigma factor 70 region 4 type 2" evidence="7">
    <location>
        <begin position="97"/>
        <end position="149"/>
    </location>
</feature>
<dbReference type="RefSeq" id="WP_380045659.1">
    <property type="nucleotide sequence ID" value="NZ_JBHLTC010000011.1"/>
</dbReference>
<sequence>MTFEDWARTELPGLLRFATALCGSRHLAEEISQDMLINAHRRWDHIQQTDRPDAYLRRMLVNEFLSWRRKWSRFVPKPEIWIAETNADHAETVTARDELISQLGRLPRRQRAVLALRYYGGLNDAEIAETLRCSTSTVRAHASRALATLRVELTATTSTTDQRRTAQTGANHAY</sequence>
<dbReference type="NCBIfam" id="TIGR02937">
    <property type="entry name" value="sigma70-ECF"/>
    <property type="match status" value="1"/>
</dbReference>
<dbReference type="Proteomes" id="UP001589890">
    <property type="component" value="Unassembled WGS sequence"/>
</dbReference>
<dbReference type="Gene3D" id="1.10.1740.10">
    <property type="match status" value="1"/>
</dbReference>
<dbReference type="SUPFAM" id="SSF88946">
    <property type="entry name" value="Sigma2 domain of RNA polymerase sigma factors"/>
    <property type="match status" value="1"/>
</dbReference>
<dbReference type="CDD" id="cd06171">
    <property type="entry name" value="Sigma70_r4"/>
    <property type="match status" value="1"/>
</dbReference>
<evidence type="ECO:0000256" key="5">
    <source>
        <dbReference type="ARBA" id="ARBA00023163"/>
    </source>
</evidence>
<organism evidence="8 9">
    <name type="scientific">Kribbella deserti</name>
    <dbReference type="NCBI Taxonomy" id="1926257"/>
    <lineage>
        <taxon>Bacteria</taxon>
        <taxon>Bacillati</taxon>
        <taxon>Actinomycetota</taxon>
        <taxon>Actinomycetes</taxon>
        <taxon>Propionibacteriales</taxon>
        <taxon>Kribbellaceae</taxon>
        <taxon>Kribbella</taxon>
    </lineage>
</organism>
<gene>
    <name evidence="8" type="ORF">ACFFGN_09855</name>
</gene>
<dbReference type="InterPro" id="IPR014284">
    <property type="entry name" value="RNA_pol_sigma-70_dom"/>
</dbReference>
<evidence type="ECO:0000256" key="1">
    <source>
        <dbReference type="ARBA" id="ARBA00010641"/>
    </source>
</evidence>
<dbReference type="InterPro" id="IPR039425">
    <property type="entry name" value="RNA_pol_sigma-70-like"/>
</dbReference>
<dbReference type="Pfam" id="PF08281">
    <property type="entry name" value="Sigma70_r4_2"/>
    <property type="match status" value="1"/>
</dbReference>
<keyword evidence="5" id="KW-0804">Transcription</keyword>
<comment type="similarity">
    <text evidence="1">Belongs to the sigma-70 factor family. ECF subfamily.</text>
</comment>
<dbReference type="InterPro" id="IPR036388">
    <property type="entry name" value="WH-like_DNA-bd_sf"/>
</dbReference>
<keyword evidence="4" id="KW-0238">DNA-binding</keyword>
<dbReference type="InterPro" id="IPR013325">
    <property type="entry name" value="RNA_pol_sigma_r2"/>
</dbReference>
<evidence type="ECO:0000259" key="6">
    <source>
        <dbReference type="Pfam" id="PF04542"/>
    </source>
</evidence>
<accession>A0ABV6QIA9</accession>
<dbReference type="InterPro" id="IPR013324">
    <property type="entry name" value="RNA_pol_sigma_r3/r4-like"/>
</dbReference>